<dbReference type="PANTHER" id="PTHR42732:SF1">
    <property type="entry name" value="BETA-MANNOSIDASE"/>
    <property type="match status" value="1"/>
</dbReference>
<keyword evidence="8" id="KW-1185">Reference proteome</keyword>
<evidence type="ECO:0000259" key="5">
    <source>
        <dbReference type="Pfam" id="PF00703"/>
    </source>
</evidence>
<dbReference type="SUPFAM" id="SSF49303">
    <property type="entry name" value="beta-Galactosidase/glucuronidase domain"/>
    <property type="match status" value="1"/>
</dbReference>
<comment type="caution">
    <text evidence="7">The sequence shown here is derived from an EMBL/GenBank/DDBJ whole genome shotgun (WGS) entry which is preliminary data.</text>
</comment>
<evidence type="ECO:0000313" key="7">
    <source>
        <dbReference type="EMBL" id="EGF57215.1"/>
    </source>
</evidence>
<keyword evidence="2 7" id="KW-0378">Hydrolase</keyword>
<feature type="domain" description="Glycoside hydrolase family 2 immunoglobulin-like beta-sandwich" evidence="5">
    <location>
        <begin position="427"/>
        <end position="538"/>
    </location>
</feature>
<dbReference type="AlphaFoldDB" id="F3PSV5"/>
<dbReference type="eggNOG" id="COG3250">
    <property type="taxonomic scope" value="Bacteria"/>
</dbReference>
<dbReference type="PANTHER" id="PTHR42732">
    <property type="entry name" value="BETA-GALACTOSIDASE"/>
    <property type="match status" value="1"/>
</dbReference>
<dbReference type="Gene3D" id="3.20.20.80">
    <property type="entry name" value="Glycosidases"/>
    <property type="match status" value="1"/>
</dbReference>
<dbReference type="InterPro" id="IPR051913">
    <property type="entry name" value="GH2_Domain-Containing"/>
</dbReference>
<feature type="domain" description="Glycoside hydrolase family 2 catalytic" evidence="6">
    <location>
        <begin position="542"/>
        <end position="703"/>
    </location>
</feature>
<dbReference type="GO" id="GO:0004553">
    <property type="term" value="F:hydrolase activity, hydrolyzing O-glycosyl compounds"/>
    <property type="evidence" value="ECO:0007669"/>
    <property type="project" value="InterPro"/>
</dbReference>
<dbReference type="InterPro" id="IPR017853">
    <property type="entry name" value="GH"/>
</dbReference>
<evidence type="ECO:0000256" key="4">
    <source>
        <dbReference type="SAM" id="SignalP"/>
    </source>
</evidence>
<dbReference type="GO" id="GO:0005975">
    <property type="term" value="P:carbohydrate metabolic process"/>
    <property type="evidence" value="ECO:0007669"/>
    <property type="project" value="InterPro"/>
</dbReference>
<dbReference type="STRING" id="763034.HMPREF9446_01817"/>
<dbReference type="InterPro" id="IPR036156">
    <property type="entry name" value="Beta-gal/glucu_dom_sf"/>
</dbReference>
<dbReference type="Gene3D" id="2.60.120.260">
    <property type="entry name" value="Galactose-binding domain-like"/>
    <property type="match status" value="1"/>
</dbReference>
<dbReference type="GeneID" id="86049433"/>
<dbReference type="SUPFAM" id="SSF49785">
    <property type="entry name" value="Galactose-binding domain-like"/>
    <property type="match status" value="1"/>
</dbReference>
<name>F3PSV5_9BACE</name>
<comment type="similarity">
    <text evidence="1">Belongs to the glycosyl hydrolase 2 family.</text>
</comment>
<reference evidence="7 8" key="1">
    <citation type="submission" date="2011-02" db="EMBL/GenBank/DDBJ databases">
        <authorList>
            <person name="Weinstock G."/>
            <person name="Sodergren E."/>
            <person name="Clifton S."/>
            <person name="Fulton L."/>
            <person name="Fulton B."/>
            <person name="Courtney L."/>
            <person name="Fronick C."/>
            <person name="Harrison M."/>
            <person name="Strong C."/>
            <person name="Farmer C."/>
            <person name="Delahaunty K."/>
            <person name="Markovic C."/>
            <person name="Hall O."/>
            <person name="Minx P."/>
            <person name="Tomlinson C."/>
            <person name="Mitreva M."/>
            <person name="Hou S."/>
            <person name="Chen J."/>
            <person name="Wollam A."/>
            <person name="Pepin K.H."/>
            <person name="Johnson M."/>
            <person name="Bhonagiri V."/>
            <person name="Zhang X."/>
            <person name="Suruliraj S."/>
            <person name="Warren W."/>
            <person name="Chinwalla A."/>
            <person name="Mardis E.R."/>
            <person name="Wilson R.K."/>
        </authorList>
    </citation>
    <scope>NUCLEOTIDE SEQUENCE [LARGE SCALE GENOMIC DNA]</scope>
    <source>
        <strain evidence="7 8">YIT 12057</strain>
    </source>
</reference>
<dbReference type="InterPro" id="IPR008979">
    <property type="entry name" value="Galactose-bd-like_sf"/>
</dbReference>
<feature type="signal peptide" evidence="4">
    <location>
        <begin position="1"/>
        <end position="20"/>
    </location>
</feature>
<proteinExistence type="inferred from homology"/>
<dbReference type="Pfam" id="PF02836">
    <property type="entry name" value="Glyco_hydro_2_C"/>
    <property type="match status" value="1"/>
</dbReference>
<protein>
    <submittedName>
        <fullName evidence="7">Glycosyl hydrolase family 2, sugar binding domain protein</fullName>
    </submittedName>
</protein>
<sequence length="972" mass="111868">MKRIAYIIALLVFFALYVKAQNSTVFEMRYFTSDVKANGDTDFHGETEWMNIDQRIDFLDKYAAYSSNFWGNKQLDKPLLAIKKAEEVLQKIKPQPLTNIRRTLRLVDWRAYGYRPGQLKDKTKQWALWTNTPGTSIVDGNLKLKNCIVERGIEKIDWRFKFSTTLSTLSPDFALAFKKGNQTLLSIELGAGEIVARSGQYKKYGKVGDSSKVGLQVYGDLSNHRFFVTIDGQPTIECPTDDTLEHEIDGIRLSSRQGETSVDDILLFNFVQDSTNQHTPFYTALLLDEDFEEILPIDGWQDLVYDDSRWQTVKLPSVHGGIREKEESYYLRKKVYVEDFGRAILKLETLDPGGEVWVNEQPVAVINNRHPYDLDVTEYLRPNCENIIAVRVKPYKAGHSMLHTPSDPYIGWQLGRTELILTDRCMIKNVFVHTASIDEKRALQVNRIVLQYPGVYSCKGKVEVNYYPWYPVEGQKVVSIEKEVEIRSAIDNMVVVNLPIEQPELWQTGAPNLYKVEVILRNEQGEAIDDYVLTTGIRTIEQKNGNLYVNNKAEMLNGAQILGYRYPIETVAKTNRCVPDETVVRDLLMIKEMNGNMLRIHVHAEKDTIDGINDPRYAEFADQLGVYLLWQTAGWIREGEAWNVDFEGYPKFVKQVYNHPSIVMWEASNHPNRFKKHDISDSNDYMERIFHTISSADTSRLISPTSFWQHTHYGNYEGTKDYKGNPMSPTPVLMERLMTRGSQDAYSGYGADWSYLRKAPHSWAASCLAANDKCYFNFEHEESAAQPNWELVKKEPWYKVQSYEWGYEEGSIGRKLNVEEWRISQAFQAFSAWESMKKQTLLGYDGFSWCSLESGANMFTYQKPLVDAVGVPKLAFYANKQVFNRIWAASDNVDVVYGPADLITPVIFNLGDERIVDLTIELKNDKGKTVERKKIKNIQVDKGRSVTKLDCFQFKPKEDGCYFIVYTITDEY</sequence>
<dbReference type="RefSeq" id="WP_009125098.1">
    <property type="nucleotide sequence ID" value="NZ_GL882630.1"/>
</dbReference>
<dbReference type="InterPro" id="IPR006103">
    <property type="entry name" value="Glyco_hydro_2_cat"/>
</dbReference>
<accession>F3PSV5</accession>
<dbReference type="Proteomes" id="UP000003416">
    <property type="component" value="Unassembled WGS sequence"/>
</dbReference>
<evidence type="ECO:0000256" key="1">
    <source>
        <dbReference type="ARBA" id="ARBA00007401"/>
    </source>
</evidence>
<dbReference type="InterPro" id="IPR013783">
    <property type="entry name" value="Ig-like_fold"/>
</dbReference>
<gene>
    <name evidence="7" type="ORF">HMPREF9446_01817</name>
</gene>
<keyword evidence="3" id="KW-0326">Glycosidase</keyword>
<dbReference type="EMBL" id="AFBN01000033">
    <property type="protein sequence ID" value="EGF57215.1"/>
    <property type="molecule type" value="Genomic_DNA"/>
</dbReference>
<dbReference type="Pfam" id="PF00703">
    <property type="entry name" value="Glyco_hydro_2"/>
    <property type="match status" value="1"/>
</dbReference>
<feature type="chain" id="PRO_5003301784" evidence="4">
    <location>
        <begin position="21"/>
        <end position="972"/>
    </location>
</feature>
<dbReference type="Gene3D" id="2.60.40.10">
    <property type="entry name" value="Immunoglobulins"/>
    <property type="match status" value="1"/>
</dbReference>
<evidence type="ECO:0000259" key="6">
    <source>
        <dbReference type="Pfam" id="PF02836"/>
    </source>
</evidence>
<evidence type="ECO:0000256" key="3">
    <source>
        <dbReference type="ARBA" id="ARBA00023295"/>
    </source>
</evidence>
<evidence type="ECO:0000256" key="2">
    <source>
        <dbReference type="ARBA" id="ARBA00022801"/>
    </source>
</evidence>
<organism evidence="7 8">
    <name type="scientific">Bacteroides fluxus YIT 12057</name>
    <dbReference type="NCBI Taxonomy" id="763034"/>
    <lineage>
        <taxon>Bacteria</taxon>
        <taxon>Pseudomonadati</taxon>
        <taxon>Bacteroidota</taxon>
        <taxon>Bacteroidia</taxon>
        <taxon>Bacteroidales</taxon>
        <taxon>Bacteroidaceae</taxon>
        <taxon>Bacteroides</taxon>
    </lineage>
</organism>
<dbReference type="InterPro" id="IPR006102">
    <property type="entry name" value="Ig-like_GH2"/>
</dbReference>
<dbReference type="SUPFAM" id="SSF51445">
    <property type="entry name" value="(Trans)glycosidases"/>
    <property type="match status" value="1"/>
</dbReference>
<keyword evidence="4" id="KW-0732">Signal</keyword>
<dbReference type="HOGENOM" id="CLU_304584_0_0_10"/>
<evidence type="ECO:0000313" key="8">
    <source>
        <dbReference type="Proteomes" id="UP000003416"/>
    </source>
</evidence>